<feature type="region of interest" description="Disordered" evidence="1">
    <location>
        <begin position="1"/>
        <end position="80"/>
    </location>
</feature>
<proteinExistence type="predicted"/>
<comment type="caution">
    <text evidence="2">The sequence shown here is derived from an EMBL/GenBank/DDBJ whole genome shotgun (WGS) entry which is preliminary data.</text>
</comment>
<dbReference type="EMBL" id="VSSQ01046732">
    <property type="protein sequence ID" value="MPN00697.1"/>
    <property type="molecule type" value="Genomic_DNA"/>
</dbReference>
<gene>
    <name evidence="2" type="ORF">SDC9_147893</name>
</gene>
<organism evidence="2">
    <name type="scientific">bioreactor metagenome</name>
    <dbReference type="NCBI Taxonomy" id="1076179"/>
    <lineage>
        <taxon>unclassified sequences</taxon>
        <taxon>metagenomes</taxon>
        <taxon>ecological metagenomes</taxon>
    </lineage>
</organism>
<sequence length="80" mass="8568">MAVRHGTHNAAHGEAVKIVVNKNQNPQHDGGHLRTRPGLDVPLGPAPKGGGAARPVHKTHHGPQNHQKHQNAHVVAVRQH</sequence>
<dbReference type="AlphaFoldDB" id="A0A645EG25"/>
<evidence type="ECO:0000313" key="2">
    <source>
        <dbReference type="EMBL" id="MPN00697.1"/>
    </source>
</evidence>
<evidence type="ECO:0000256" key="1">
    <source>
        <dbReference type="SAM" id="MobiDB-lite"/>
    </source>
</evidence>
<accession>A0A645EG25</accession>
<reference evidence="2" key="1">
    <citation type="submission" date="2019-08" db="EMBL/GenBank/DDBJ databases">
        <authorList>
            <person name="Kucharzyk K."/>
            <person name="Murdoch R.W."/>
            <person name="Higgins S."/>
            <person name="Loffler F."/>
        </authorList>
    </citation>
    <scope>NUCLEOTIDE SEQUENCE</scope>
</reference>
<feature type="compositionally biased region" description="Basic residues" evidence="1">
    <location>
        <begin position="55"/>
        <end position="71"/>
    </location>
</feature>
<name>A0A645EG25_9ZZZZ</name>
<protein>
    <submittedName>
        <fullName evidence="2">Uncharacterized protein</fullName>
    </submittedName>
</protein>